<feature type="chain" id="PRO_5045274900" evidence="2">
    <location>
        <begin position="27"/>
        <end position="445"/>
    </location>
</feature>
<feature type="signal peptide" evidence="2">
    <location>
        <begin position="1"/>
        <end position="26"/>
    </location>
</feature>
<gene>
    <name evidence="3" type="ORF">GCM10023116_35950</name>
</gene>
<dbReference type="Proteomes" id="UP001500604">
    <property type="component" value="Unassembled WGS sequence"/>
</dbReference>
<protein>
    <submittedName>
        <fullName evidence="3">SGNH/GDSL hydrolase family protein</fullName>
    </submittedName>
</protein>
<name>A0ABP8V5Y2_9GAMM</name>
<dbReference type="EMBL" id="BAABFL010000447">
    <property type="protein sequence ID" value="GAA4651311.1"/>
    <property type="molecule type" value="Genomic_DNA"/>
</dbReference>
<dbReference type="RefSeq" id="WP_345197669.1">
    <property type="nucleotide sequence ID" value="NZ_BAABFL010000447.1"/>
</dbReference>
<dbReference type="PANTHER" id="PTHR22835">
    <property type="entry name" value="ZINC FINGER FYVE DOMAIN CONTAINING PROTEIN"/>
    <property type="match status" value="1"/>
</dbReference>
<dbReference type="GO" id="GO:0016787">
    <property type="term" value="F:hydrolase activity"/>
    <property type="evidence" value="ECO:0007669"/>
    <property type="project" value="UniProtKB-KW"/>
</dbReference>
<dbReference type="InterPro" id="IPR001087">
    <property type="entry name" value="GDSL"/>
</dbReference>
<evidence type="ECO:0000256" key="1">
    <source>
        <dbReference type="ARBA" id="ARBA00008668"/>
    </source>
</evidence>
<dbReference type="Pfam" id="PF00657">
    <property type="entry name" value="Lipase_GDSL"/>
    <property type="match status" value="1"/>
</dbReference>
<keyword evidence="3" id="KW-0378">Hydrolase</keyword>
<reference evidence="4" key="1">
    <citation type="journal article" date="2019" name="Int. J. Syst. Evol. Microbiol.">
        <title>The Global Catalogue of Microorganisms (GCM) 10K type strain sequencing project: providing services to taxonomists for standard genome sequencing and annotation.</title>
        <authorList>
            <consortium name="The Broad Institute Genomics Platform"/>
            <consortium name="The Broad Institute Genome Sequencing Center for Infectious Disease"/>
            <person name="Wu L."/>
            <person name="Ma J."/>
        </authorList>
    </citation>
    <scope>NUCLEOTIDE SEQUENCE [LARGE SCALE GENOMIC DNA]</scope>
    <source>
        <strain evidence="4">JCM 17805</strain>
    </source>
</reference>
<keyword evidence="2" id="KW-0732">Signal</keyword>
<evidence type="ECO:0000256" key="2">
    <source>
        <dbReference type="SAM" id="SignalP"/>
    </source>
</evidence>
<dbReference type="SUPFAM" id="SSF52266">
    <property type="entry name" value="SGNH hydrolase"/>
    <property type="match status" value="1"/>
</dbReference>
<sequence>MKVFLAGARWLLALFLVCLLPVVSHADGLQVKKLLVFGDSLSDSNGTYSTWKLLNTLKGNTVNGQPMMNLQPFLNNALKQDVPGYAELTHHEWLRDELSSLEKHALNAFLDMTKTLPIPILPDPHYYLTGMFSGGTDFKGVWPLYLYRMLGAELDNRAMAGSWTLCSTQKMDHLGDLMHICSGPESMAEEFVSGSLVPPCEGLIVSAWAEQAGTVDSDSTLVIFFNSANDYLNQWPDPQQVVNKYTADITRLIRLGAKHVVVINLPDISLTPRYREAPKHLQAWMANAIETNNRELKQSLAQLRTRYPDVALIELDAAAMLTQLLAGAAQRGIVTDKACLDSTPGLPTVNRSKESAEESLVNHILQNPSLADAAHVASAAADGQGIGMCTNPDDHFFFDTVHPSAHTHYEIALYACELLQKNGIACSTTAVQPLITAPEPIARWF</sequence>
<accession>A0ABP8V5Y2</accession>
<evidence type="ECO:0000313" key="3">
    <source>
        <dbReference type="EMBL" id="GAA4651311.1"/>
    </source>
</evidence>
<comment type="caution">
    <text evidence="3">The sequence shown here is derived from an EMBL/GenBank/DDBJ whole genome shotgun (WGS) entry which is preliminary data.</text>
</comment>
<keyword evidence="4" id="KW-1185">Reference proteome</keyword>
<organism evidence="3 4">
    <name type="scientific">Kistimonas scapharcae</name>
    <dbReference type="NCBI Taxonomy" id="1036133"/>
    <lineage>
        <taxon>Bacteria</taxon>
        <taxon>Pseudomonadati</taxon>
        <taxon>Pseudomonadota</taxon>
        <taxon>Gammaproteobacteria</taxon>
        <taxon>Oceanospirillales</taxon>
        <taxon>Endozoicomonadaceae</taxon>
        <taxon>Kistimonas</taxon>
    </lineage>
</organism>
<comment type="similarity">
    <text evidence="1">Belongs to the 'GDSL' lipolytic enzyme family.</text>
</comment>
<dbReference type="InterPro" id="IPR036514">
    <property type="entry name" value="SGNH_hydro_sf"/>
</dbReference>
<dbReference type="Gene3D" id="3.40.50.1110">
    <property type="entry name" value="SGNH hydrolase"/>
    <property type="match status" value="1"/>
</dbReference>
<dbReference type="PANTHER" id="PTHR22835:SF659">
    <property type="entry name" value="GDSL LIPASE_ACYLHYDROLASE, PUTATIVE (AFU_ORTHOLOGUE AFUA_2G00510)-RELATED"/>
    <property type="match status" value="1"/>
</dbReference>
<proteinExistence type="inferred from homology"/>
<evidence type="ECO:0000313" key="4">
    <source>
        <dbReference type="Proteomes" id="UP001500604"/>
    </source>
</evidence>